<evidence type="ECO:0000256" key="1">
    <source>
        <dbReference type="SAM" id="MobiDB-lite"/>
    </source>
</evidence>
<reference evidence="3 4" key="1">
    <citation type="journal article" date="2014" name="Mol. Plant">
        <title>Chromosome Scale Genome Assembly and Transcriptome Profiling of Nannochloropsis gaditana in Nitrogen Depletion.</title>
        <authorList>
            <person name="Corteggiani Carpinelli E."/>
            <person name="Telatin A."/>
            <person name="Vitulo N."/>
            <person name="Forcato C."/>
            <person name="D'Angelo M."/>
            <person name="Schiavon R."/>
            <person name="Vezzi A."/>
            <person name="Giacometti G.M."/>
            <person name="Morosinotto T."/>
            <person name="Valle G."/>
        </authorList>
    </citation>
    <scope>NUCLEOTIDE SEQUENCE [LARGE SCALE GENOMIC DNA]</scope>
    <source>
        <strain evidence="3 4">B-31</strain>
    </source>
</reference>
<name>W7TB89_9STRA</name>
<evidence type="ECO:0000256" key="2">
    <source>
        <dbReference type="SAM" id="SignalP"/>
    </source>
</evidence>
<evidence type="ECO:0000313" key="3">
    <source>
        <dbReference type="EMBL" id="EWM20803.1"/>
    </source>
</evidence>
<organism evidence="3 4">
    <name type="scientific">Nannochloropsis gaditana</name>
    <dbReference type="NCBI Taxonomy" id="72520"/>
    <lineage>
        <taxon>Eukaryota</taxon>
        <taxon>Sar</taxon>
        <taxon>Stramenopiles</taxon>
        <taxon>Ochrophyta</taxon>
        <taxon>Eustigmatophyceae</taxon>
        <taxon>Eustigmatales</taxon>
        <taxon>Monodopsidaceae</taxon>
        <taxon>Nannochloropsis</taxon>
    </lineage>
</organism>
<dbReference type="OrthoDB" id="189661at2759"/>
<dbReference type="EMBL" id="AZIL01002796">
    <property type="protein sequence ID" value="EWM20803.1"/>
    <property type="molecule type" value="Genomic_DNA"/>
</dbReference>
<proteinExistence type="predicted"/>
<protein>
    <submittedName>
        <fullName evidence="3">Uncharacterized protein</fullName>
    </submittedName>
</protein>
<evidence type="ECO:0000313" key="4">
    <source>
        <dbReference type="Proteomes" id="UP000019335"/>
    </source>
</evidence>
<feature type="signal peptide" evidence="2">
    <location>
        <begin position="1"/>
        <end position="34"/>
    </location>
</feature>
<sequence>MRPQAPWRSPLPFSLPPNVVVLVLLLLCCRPLTGKEAKEAAEGSSTPMDAGKEHVRPLGLTSTGPEGKESEPLNFLYEQMKSQAELLKEGYACFVTGECIACSAEEMSQAFCQTSKRREEVTCEREEVVDGATHMRTYTTYSACARTSSDSLVEVLRFQAAMATVGGLAFYGARHQKVKHLTLYERRTGAGR</sequence>
<comment type="caution">
    <text evidence="3">The sequence shown here is derived from an EMBL/GenBank/DDBJ whole genome shotgun (WGS) entry which is preliminary data.</text>
</comment>
<accession>W7TB89</accession>
<gene>
    <name evidence="3" type="ORF">Naga_101570g1</name>
</gene>
<keyword evidence="2" id="KW-0732">Signal</keyword>
<feature type="chain" id="PRO_5004904016" evidence="2">
    <location>
        <begin position="35"/>
        <end position="192"/>
    </location>
</feature>
<keyword evidence="4" id="KW-1185">Reference proteome</keyword>
<dbReference type="Proteomes" id="UP000019335">
    <property type="component" value="Unassembled WGS sequence"/>
</dbReference>
<dbReference type="AlphaFoldDB" id="W7TB89"/>
<feature type="region of interest" description="Disordered" evidence="1">
    <location>
        <begin position="38"/>
        <end position="69"/>
    </location>
</feature>